<comment type="caution">
    <text evidence="1">The sequence shown here is derived from an EMBL/GenBank/DDBJ whole genome shotgun (WGS) entry which is preliminary data.</text>
</comment>
<name>A0A8H4QD33_9HYPO</name>
<accession>A0A8H4QD33</accession>
<protein>
    <submittedName>
        <fullName evidence="1">Ser/Thr protein phosphatase</fullName>
    </submittedName>
</protein>
<dbReference type="EMBL" id="JAACLJ010000001">
    <property type="protein sequence ID" value="KAF4595308.1"/>
    <property type="molecule type" value="Genomic_DNA"/>
</dbReference>
<evidence type="ECO:0000313" key="2">
    <source>
        <dbReference type="Proteomes" id="UP000562929"/>
    </source>
</evidence>
<dbReference type="OrthoDB" id="4927438at2759"/>
<dbReference type="AlphaFoldDB" id="A0A8H4QD33"/>
<dbReference type="Proteomes" id="UP000562929">
    <property type="component" value="Unassembled WGS sequence"/>
</dbReference>
<reference evidence="1 2" key="1">
    <citation type="journal article" date="2020" name="G3 (Bethesda)">
        <title>Genetic Underpinnings of Host Manipulation by Ophiocordyceps as Revealed by Comparative Transcriptomics.</title>
        <authorList>
            <person name="Will I."/>
            <person name="Das B."/>
            <person name="Trinh T."/>
            <person name="Brachmann A."/>
            <person name="Ohm R.A."/>
            <person name="de Bekker C."/>
        </authorList>
    </citation>
    <scope>NUCLEOTIDE SEQUENCE [LARGE SCALE GENOMIC DNA]</scope>
    <source>
        <strain evidence="1 2">EC05</strain>
    </source>
</reference>
<evidence type="ECO:0000313" key="1">
    <source>
        <dbReference type="EMBL" id="KAF4595308.1"/>
    </source>
</evidence>
<organism evidence="1 2">
    <name type="scientific">Ophiocordyceps camponoti-floridani</name>
    <dbReference type="NCBI Taxonomy" id="2030778"/>
    <lineage>
        <taxon>Eukaryota</taxon>
        <taxon>Fungi</taxon>
        <taxon>Dikarya</taxon>
        <taxon>Ascomycota</taxon>
        <taxon>Pezizomycotina</taxon>
        <taxon>Sordariomycetes</taxon>
        <taxon>Hypocreomycetidae</taxon>
        <taxon>Hypocreales</taxon>
        <taxon>Ophiocordycipitaceae</taxon>
        <taxon>Ophiocordyceps</taxon>
    </lineage>
</organism>
<proteinExistence type="predicted"/>
<sequence length="345" mass="38707">MHSFSEHTLPYSLLPEIHDDILSSPYLTASYLRSRSPTLALNATRSFLPEHIADLLLTCISLIRSCYDPTSVAMVETPRLDWVPLIVAIAILDANRIACLIGAEAAFAYYNSLVGDYTDEKQPVFEIIVDAQSYAAAPGILVASGLFNVEPNPPESDFDGGWRKRQGLPHIKTNGWCSREPRVLVIVPDDRAGILVQASGACVGPEDGLDGNGFNISPQLRQLSHYQISMLPFPPLKVLVNSLPRRLGCGPYVLPTEKKIWDEFDDPNFTRPVLWARLDNLVDGMDIDVPWAVRTLKNHNRSYYELLREVIEAGRLVRHDDDYKYITSRITTQAEAEYFRNIPGR</sequence>
<gene>
    <name evidence="1" type="ORF">GQ602_000921</name>
</gene>
<keyword evidence="2" id="KW-1185">Reference proteome</keyword>